<evidence type="ECO:0000256" key="3">
    <source>
        <dbReference type="ARBA" id="ARBA00022989"/>
    </source>
</evidence>
<accession>A0A7W9CI89</accession>
<feature type="region of interest" description="Disordered" evidence="5">
    <location>
        <begin position="58"/>
        <end position="99"/>
    </location>
</feature>
<reference evidence="7 8" key="1">
    <citation type="submission" date="2020-08" db="EMBL/GenBank/DDBJ databases">
        <title>Genomic Encyclopedia of Type Strains, Phase IV (KMG-IV): sequencing the most valuable type-strain genomes for metagenomic binning, comparative biology and taxonomic classification.</title>
        <authorList>
            <person name="Goeker M."/>
        </authorList>
    </citation>
    <scope>NUCLEOTIDE SEQUENCE [LARGE SCALE GENOMIC DNA]</scope>
    <source>
        <strain evidence="7 8">DSM 4737</strain>
    </source>
</reference>
<keyword evidence="3" id="KW-1133">Transmembrane helix</keyword>
<protein>
    <submittedName>
        <fullName evidence="7">Protein TonB</fullName>
    </submittedName>
</protein>
<dbReference type="Pfam" id="PF03544">
    <property type="entry name" value="TonB_C"/>
    <property type="match status" value="1"/>
</dbReference>
<keyword evidence="2" id="KW-0812">Transmembrane</keyword>
<feature type="compositionally biased region" description="Pro residues" evidence="5">
    <location>
        <begin position="72"/>
        <end position="90"/>
    </location>
</feature>
<evidence type="ECO:0000256" key="1">
    <source>
        <dbReference type="ARBA" id="ARBA00004167"/>
    </source>
</evidence>
<organism evidence="7 8">
    <name type="scientific">Brevundimonas variabilis</name>
    <dbReference type="NCBI Taxonomy" id="74312"/>
    <lineage>
        <taxon>Bacteria</taxon>
        <taxon>Pseudomonadati</taxon>
        <taxon>Pseudomonadota</taxon>
        <taxon>Alphaproteobacteria</taxon>
        <taxon>Caulobacterales</taxon>
        <taxon>Caulobacteraceae</taxon>
        <taxon>Brevundimonas</taxon>
    </lineage>
</organism>
<keyword evidence="8" id="KW-1185">Reference proteome</keyword>
<dbReference type="NCBIfam" id="TIGR01352">
    <property type="entry name" value="tonB_Cterm"/>
    <property type="match status" value="1"/>
</dbReference>
<dbReference type="Proteomes" id="UP000545037">
    <property type="component" value="Unassembled WGS sequence"/>
</dbReference>
<dbReference type="GO" id="GO:0016020">
    <property type="term" value="C:membrane"/>
    <property type="evidence" value="ECO:0007669"/>
    <property type="project" value="UniProtKB-SubCell"/>
</dbReference>
<evidence type="ECO:0000259" key="6">
    <source>
        <dbReference type="PROSITE" id="PS52015"/>
    </source>
</evidence>
<dbReference type="RefSeq" id="WP_183213073.1">
    <property type="nucleotide sequence ID" value="NZ_JACHOR010000002.1"/>
</dbReference>
<keyword evidence="4" id="KW-0472">Membrane</keyword>
<dbReference type="GO" id="GO:0055085">
    <property type="term" value="P:transmembrane transport"/>
    <property type="evidence" value="ECO:0007669"/>
    <property type="project" value="InterPro"/>
</dbReference>
<dbReference type="InterPro" id="IPR037682">
    <property type="entry name" value="TonB_C"/>
</dbReference>
<dbReference type="AlphaFoldDB" id="A0A7W9CI89"/>
<dbReference type="InterPro" id="IPR006260">
    <property type="entry name" value="TonB/TolA_C"/>
</dbReference>
<proteinExistence type="predicted"/>
<comment type="subcellular location">
    <subcellularLocation>
        <location evidence="1">Membrane</location>
        <topology evidence="1">Single-pass membrane protein</topology>
    </subcellularLocation>
</comment>
<comment type="caution">
    <text evidence="7">The sequence shown here is derived from an EMBL/GenBank/DDBJ whole genome shotgun (WGS) entry which is preliminary data.</text>
</comment>
<dbReference type="SUPFAM" id="SSF74653">
    <property type="entry name" value="TolA/TonB C-terminal domain"/>
    <property type="match status" value="1"/>
</dbReference>
<dbReference type="PROSITE" id="PS52015">
    <property type="entry name" value="TONB_CTD"/>
    <property type="match status" value="1"/>
</dbReference>
<evidence type="ECO:0000313" key="7">
    <source>
        <dbReference type="EMBL" id="MBB5746138.1"/>
    </source>
</evidence>
<evidence type="ECO:0000256" key="5">
    <source>
        <dbReference type="SAM" id="MobiDB-lite"/>
    </source>
</evidence>
<dbReference type="EMBL" id="JACHOR010000002">
    <property type="protein sequence ID" value="MBB5746138.1"/>
    <property type="molecule type" value="Genomic_DNA"/>
</dbReference>
<feature type="domain" description="TonB C-terminal" evidence="6">
    <location>
        <begin position="153"/>
        <end position="247"/>
    </location>
</feature>
<evidence type="ECO:0000313" key="8">
    <source>
        <dbReference type="Proteomes" id="UP000545037"/>
    </source>
</evidence>
<dbReference type="Gene3D" id="3.30.1150.10">
    <property type="match status" value="1"/>
</dbReference>
<evidence type="ECO:0000256" key="4">
    <source>
        <dbReference type="ARBA" id="ARBA00023136"/>
    </source>
</evidence>
<name>A0A7W9CI89_9CAUL</name>
<sequence>MMIQTAGGPGAVHPIDFGERKAPVPRWLWIAIGASAVIHIGIGVALYNQRFALEEPVAPPPEPRSFQVEFTRPPPPPPTLDKPRPSPPANLPLNRTPAPTTPVDVLTAVVPETPVSNSGPVFSLTDLAPPAPVSEPTTAPADPPRGPPVIQKPDWIQRPTGAQLMAAYPDRALGAGVEGVASLRCGVRANGSITACSVASESPTGNGFGNAAVRLSRYFRISPQTIDGQAVDGATVMVNIRFNLPDD</sequence>
<gene>
    <name evidence="7" type="ORF">GGR13_001722</name>
</gene>
<evidence type="ECO:0000256" key="2">
    <source>
        <dbReference type="ARBA" id="ARBA00022692"/>
    </source>
</evidence>